<feature type="non-terminal residue" evidence="1">
    <location>
        <position position="1"/>
    </location>
</feature>
<dbReference type="AlphaFoldDB" id="A0A8S3J9Q9"/>
<protein>
    <submittedName>
        <fullName evidence="1">Uncharacterized protein</fullName>
    </submittedName>
</protein>
<name>A0A8S3J9Q9_9BILA</name>
<dbReference type="InterPro" id="IPR038071">
    <property type="entry name" value="UROD/MetE-like_sf"/>
</dbReference>
<dbReference type="Gene3D" id="3.20.20.210">
    <property type="match status" value="1"/>
</dbReference>
<dbReference type="EMBL" id="CAJOBJ010354944">
    <property type="protein sequence ID" value="CAF5212967.1"/>
    <property type="molecule type" value="Genomic_DNA"/>
</dbReference>
<evidence type="ECO:0000313" key="1">
    <source>
        <dbReference type="EMBL" id="CAF5212967.1"/>
    </source>
</evidence>
<accession>A0A8S3J9Q9</accession>
<evidence type="ECO:0000313" key="2">
    <source>
        <dbReference type="Proteomes" id="UP000681720"/>
    </source>
</evidence>
<reference evidence="1" key="1">
    <citation type="submission" date="2021-02" db="EMBL/GenBank/DDBJ databases">
        <authorList>
            <person name="Nowell W R."/>
        </authorList>
    </citation>
    <scope>NUCLEOTIDE SEQUENCE</scope>
</reference>
<organism evidence="1 2">
    <name type="scientific">Rotaria magnacalcarata</name>
    <dbReference type="NCBI Taxonomy" id="392030"/>
    <lineage>
        <taxon>Eukaryota</taxon>
        <taxon>Metazoa</taxon>
        <taxon>Spiralia</taxon>
        <taxon>Gnathifera</taxon>
        <taxon>Rotifera</taxon>
        <taxon>Eurotatoria</taxon>
        <taxon>Bdelloidea</taxon>
        <taxon>Philodinida</taxon>
        <taxon>Philodinidae</taxon>
        <taxon>Rotaria</taxon>
    </lineage>
</organism>
<sequence length="61" mass="6759">MTSIPSTNPLKVPKPWITIPTELIGSLPRTTALLEGQLAYKAGHISQTQFDRLQDKAVRQT</sequence>
<proteinExistence type="predicted"/>
<gene>
    <name evidence="1" type="ORF">GIL414_LOCUS80472</name>
</gene>
<dbReference type="SUPFAM" id="SSF51726">
    <property type="entry name" value="UROD/MetE-like"/>
    <property type="match status" value="1"/>
</dbReference>
<comment type="caution">
    <text evidence="1">The sequence shown here is derived from an EMBL/GenBank/DDBJ whole genome shotgun (WGS) entry which is preliminary data.</text>
</comment>
<dbReference type="Proteomes" id="UP000681720">
    <property type="component" value="Unassembled WGS sequence"/>
</dbReference>